<dbReference type="PANTHER" id="PTHR36933:SF1">
    <property type="entry name" value="SLL0788 PROTEIN"/>
    <property type="match status" value="1"/>
</dbReference>
<name>A0A6C0F042_9ZZZZ</name>
<dbReference type="EMBL" id="MN738948">
    <property type="protein sequence ID" value="QHT32795.1"/>
    <property type="molecule type" value="Genomic_DNA"/>
</dbReference>
<dbReference type="Gene3D" id="1.20.1260.10">
    <property type="match status" value="1"/>
</dbReference>
<feature type="transmembrane region" description="Helical" evidence="1">
    <location>
        <begin position="40"/>
        <end position="57"/>
    </location>
</feature>
<keyword evidence="1" id="KW-0472">Membrane</keyword>
<feature type="transmembrane region" description="Helical" evidence="1">
    <location>
        <begin position="6"/>
        <end position="28"/>
    </location>
</feature>
<dbReference type="PANTHER" id="PTHR36933">
    <property type="entry name" value="SLL0788 PROTEIN"/>
    <property type="match status" value="1"/>
</dbReference>
<dbReference type="AlphaFoldDB" id="A0A6C0F042"/>
<evidence type="ECO:0000313" key="3">
    <source>
        <dbReference type="EMBL" id="QHT32795.1"/>
    </source>
</evidence>
<keyword evidence="1" id="KW-1133">Transmembrane helix</keyword>
<dbReference type="InterPro" id="IPR005183">
    <property type="entry name" value="DUF305_CopM-like"/>
</dbReference>
<protein>
    <recommendedName>
        <fullName evidence="2">DUF305 domain-containing protein</fullName>
    </recommendedName>
</protein>
<feature type="transmembrane region" description="Helical" evidence="1">
    <location>
        <begin position="69"/>
        <end position="86"/>
    </location>
</feature>
<reference evidence="3" key="1">
    <citation type="journal article" date="2020" name="Nature">
        <title>Giant virus diversity and host interactions through global metagenomics.</title>
        <authorList>
            <person name="Schulz F."/>
            <person name="Roux S."/>
            <person name="Paez-Espino D."/>
            <person name="Jungbluth S."/>
            <person name="Walsh D.A."/>
            <person name="Denef V.J."/>
            <person name="McMahon K.D."/>
            <person name="Konstantinidis K.T."/>
            <person name="Eloe-Fadrosh E.A."/>
            <person name="Kyrpides N.C."/>
            <person name="Woyke T."/>
        </authorList>
    </citation>
    <scope>NUCLEOTIDE SEQUENCE</scope>
    <source>
        <strain evidence="3">GVMAG-M-3300009161-30</strain>
    </source>
</reference>
<organism evidence="3">
    <name type="scientific">viral metagenome</name>
    <dbReference type="NCBI Taxonomy" id="1070528"/>
    <lineage>
        <taxon>unclassified sequences</taxon>
        <taxon>metagenomes</taxon>
        <taxon>organismal metagenomes</taxon>
    </lineage>
</organism>
<evidence type="ECO:0000259" key="2">
    <source>
        <dbReference type="Pfam" id="PF03713"/>
    </source>
</evidence>
<sequence length="154" mass="17754">MNLQHGVIFMVIGSFIVQYVIMSAIMANSYVNITNSMGKFYLSSIMAFMMGILEVFMHDFSHHTTHTSYYVPLFIGLAVALILYRFQIGVTDKQYLHEMIEHHSMAILTSDEILKKTSNYHVRRLASQIAETQQSEIKQMKEMIASTDERVISY</sequence>
<dbReference type="Pfam" id="PF03713">
    <property type="entry name" value="DUF305"/>
    <property type="match status" value="1"/>
</dbReference>
<evidence type="ECO:0000256" key="1">
    <source>
        <dbReference type="SAM" id="Phobius"/>
    </source>
</evidence>
<feature type="domain" description="DUF305" evidence="2">
    <location>
        <begin position="92"/>
        <end position="143"/>
    </location>
</feature>
<dbReference type="InterPro" id="IPR012347">
    <property type="entry name" value="Ferritin-like"/>
</dbReference>
<keyword evidence="1" id="KW-0812">Transmembrane</keyword>
<proteinExistence type="predicted"/>
<accession>A0A6C0F042</accession>